<feature type="domain" description="PPC" evidence="1">
    <location>
        <begin position="31"/>
        <end position="178"/>
    </location>
</feature>
<dbReference type="Pfam" id="PF03479">
    <property type="entry name" value="PCC"/>
    <property type="match status" value="1"/>
</dbReference>
<name>A0A348WHY9_9RHOB</name>
<evidence type="ECO:0000313" key="3">
    <source>
        <dbReference type="Proteomes" id="UP000264719"/>
    </source>
</evidence>
<dbReference type="InterPro" id="IPR005175">
    <property type="entry name" value="PPC_dom"/>
</dbReference>
<proteinExistence type="predicted"/>
<evidence type="ECO:0000259" key="1">
    <source>
        <dbReference type="PROSITE" id="PS51742"/>
    </source>
</evidence>
<accession>A0A348WHY9</accession>
<reference evidence="2 3" key="1">
    <citation type="journal article" date="2018" name="Nat. Biotechnol.">
        <title>A standardized bacterial taxonomy based on genome phylogeny substantially revises the tree of life.</title>
        <authorList>
            <person name="Parks D.H."/>
            <person name="Chuvochina M."/>
            <person name="Waite D.W."/>
            <person name="Rinke C."/>
            <person name="Skarshewski A."/>
            <person name="Chaumeil P.A."/>
            <person name="Hugenholtz P."/>
        </authorList>
    </citation>
    <scope>NUCLEOTIDE SEQUENCE [LARGE SCALE GENOMIC DNA]</scope>
    <source>
        <strain evidence="2">UBA9169</strain>
    </source>
</reference>
<dbReference type="EMBL" id="DMVW01000192">
    <property type="protein sequence ID" value="HAR54151.1"/>
    <property type="molecule type" value="Genomic_DNA"/>
</dbReference>
<dbReference type="Proteomes" id="UP000264719">
    <property type="component" value="Unassembled WGS sequence"/>
</dbReference>
<dbReference type="Gene3D" id="3.30.1330.80">
    <property type="entry name" value="Hypothetical protein, similar to alpha- acetolactate decarboxylase, domain 2"/>
    <property type="match status" value="1"/>
</dbReference>
<organism evidence="2 3">
    <name type="scientific">Roseovarius nubinhibens</name>
    <dbReference type="NCBI Taxonomy" id="314263"/>
    <lineage>
        <taxon>Bacteria</taxon>
        <taxon>Pseudomonadati</taxon>
        <taxon>Pseudomonadota</taxon>
        <taxon>Alphaproteobacteria</taxon>
        <taxon>Rhodobacterales</taxon>
        <taxon>Roseobacteraceae</taxon>
        <taxon>Roseovarius</taxon>
    </lineage>
</organism>
<comment type="caution">
    <text evidence="2">The sequence shown here is derived from an EMBL/GenBank/DDBJ whole genome shotgun (WGS) entry which is preliminary data.</text>
</comment>
<evidence type="ECO:0000313" key="2">
    <source>
        <dbReference type="EMBL" id="HAR54151.1"/>
    </source>
</evidence>
<protein>
    <submittedName>
        <fullName evidence="2">DUF296 domain-containing protein</fullName>
    </submittedName>
</protein>
<gene>
    <name evidence="2" type="ORF">DCS45_20085</name>
</gene>
<sequence length="181" mass="19914">MPLTDPWQSGRVRTLQHPGRFDPVRIKSKHSDSARHFRVTLQPGKSLYDGLVEPMRAANIEAASTTILGGWYAELNYCVAPPDPQKEAIVRYSAPIYGGESYMVFGNATLGVSMKGTPMVHCHAAFVREDGALKGGHIIPETTIVGRDGISVLVTAMDDFVLRQAYDPETKIPLFQPFART</sequence>
<dbReference type="RefSeq" id="WP_339851380.1">
    <property type="nucleotide sequence ID" value="NZ_CAXAXR010000001.1"/>
</dbReference>
<dbReference type="PROSITE" id="PS51742">
    <property type="entry name" value="PPC"/>
    <property type="match status" value="1"/>
</dbReference>
<dbReference type="SUPFAM" id="SSF117856">
    <property type="entry name" value="AF0104/ALDC/Ptd012-like"/>
    <property type="match status" value="1"/>
</dbReference>
<dbReference type="AlphaFoldDB" id="A0A348WHY9"/>